<dbReference type="SUPFAM" id="SSF46785">
    <property type="entry name" value="Winged helix' DNA-binding domain"/>
    <property type="match status" value="1"/>
</dbReference>
<dbReference type="PANTHER" id="PTHR30419:SF28">
    <property type="entry name" value="HTH-TYPE TRANSCRIPTIONAL REGULATOR BSDA"/>
    <property type="match status" value="1"/>
</dbReference>
<keyword evidence="3" id="KW-0238">DNA-binding</keyword>
<dbReference type="Gene3D" id="3.40.190.290">
    <property type="match status" value="1"/>
</dbReference>
<evidence type="ECO:0000256" key="4">
    <source>
        <dbReference type="ARBA" id="ARBA00023163"/>
    </source>
</evidence>
<evidence type="ECO:0000256" key="2">
    <source>
        <dbReference type="ARBA" id="ARBA00023015"/>
    </source>
</evidence>
<dbReference type="PRINTS" id="PR00039">
    <property type="entry name" value="HTHLYSR"/>
</dbReference>
<dbReference type="InterPro" id="IPR036388">
    <property type="entry name" value="WH-like_DNA-bd_sf"/>
</dbReference>
<dbReference type="AlphaFoldDB" id="A0A369LQ79"/>
<keyword evidence="2" id="KW-0805">Transcription regulation</keyword>
<dbReference type="InterPro" id="IPR050950">
    <property type="entry name" value="HTH-type_LysR_regulators"/>
</dbReference>
<dbReference type="PROSITE" id="PS50931">
    <property type="entry name" value="HTH_LYSR"/>
    <property type="match status" value="1"/>
</dbReference>
<dbReference type="GO" id="GO:0003677">
    <property type="term" value="F:DNA binding"/>
    <property type="evidence" value="ECO:0007669"/>
    <property type="project" value="UniProtKB-KW"/>
</dbReference>
<evidence type="ECO:0000256" key="1">
    <source>
        <dbReference type="ARBA" id="ARBA00009437"/>
    </source>
</evidence>
<dbReference type="SUPFAM" id="SSF53850">
    <property type="entry name" value="Periplasmic binding protein-like II"/>
    <property type="match status" value="1"/>
</dbReference>
<keyword evidence="4" id="KW-0804">Transcription</keyword>
<dbReference type="GO" id="GO:0003700">
    <property type="term" value="F:DNA-binding transcription factor activity"/>
    <property type="evidence" value="ECO:0007669"/>
    <property type="project" value="InterPro"/>
</dbReference>
<protein>
    <submittedName>
        <fullName evidence="7">LysR family transcriptional regulator</fullName>
    </submittedName>
</protein>
<dbReference type="GO" id="GO:0005829">
    <property type="term" value="C:cytosol"/>
    <property type="evidence" value="ECO:0007669"/>
    <property type="project" value="TreeGrafter"/>
</dbReference>
<dbReference type="RefSeq" id="WP_114614995.1">
    <property type="nucleotide sequence ID" value="NZ_PPTO01000003.1"/>
</dbReference>
<dbReference type="Pfam" id="PF00126">
    <property type="entry name" value="HTH_1"/>
    <property type="match status" value="1"/>
</dbReference>
<comment type="similarity">
    <text evidence="1">Belongs to the LysR transcriptional regulatory family.</text>
</comment>
<dbReference type="Pfam" id="PF03466">
    <property type="entry name" value="LysR_substrate"/>
    <property type="match status" value="1"/>
</dbReference>
<evidence type="ECO:0000259" key="6">
    <source>
        <dbReference type="PROSITE" id="PS50931"/>
    </source>
</evidence>
<gene>
    <name evidence="7" type="ORF">C1881_02655</name>
</gene>
<evidence type="ECO:0000256" key="3">
    <source>
        <dbReference type="ARBA" id="ARBA00023125"/>
    </source>
</evidence>
<accession>A0A369LQ79</accession>
<dbReference type="Gene3D" id="1.10.10.10">
    <property type="entry name" value="Winged helix-like DNA-binding domain superfamily/Winged helix DNA-binding domain"/>
    <property type="match status" value="1"/>
</dbReference>
<feature type="domain" description="HTH lysR-type" evidence="6">
    <location>
        <begin position="1"/>
        <end position="58"/>
    </location>
</feature>
<reference evidence="7 8" key="1">
    <citation type="journal article" date="2018" name="Elife">
        <title>Discovery and characterization of a prevalent human gut bacterial enzyme sufficient for the inactivation of a family of plant toxins.</title>
        <authorList>
            <person name="Koppel N."/>
            <person name="Bisanz J.E."/>
            <person name="Pandelia M.E."/>
            <person name="Turnbaugh P.J."/>
            <person name="Balskus E.P."/>
        </authorList>
    </citation>
    <scope>NUCLEOTIDE SEQUENCE [LARGE SCALE GENOMIC DNA]</scope>
    <source>
        <strain evidence="7 8">OB21 GAM31</strain>
    </source>
</reference>
<evidence type="ECO:0000256" key="5">
    <source>
        <dbReference type="SAM" id="MobiDB-lite"/>
    </source>
</evidence>
<organism evidence="7 8">
    <name type="scientific">Slackia isoflavoniconvertens</name>
    <dbReference type="NCBI Taxonomy" id="572010"/>
    <lineage>
        <taxon>Bacteria</taxon>
        <taxon>Bacillati</taxon>
        <taxon>Actinomycetota</taxon>
        <taxon>Coriobacteriia</taxon>
        <taxon>Eggerthellales</taxon>
        <taxon>Eggerthellaceae</taxon>
        <taxon>Slackia</taxon>
    </lineage>
</organism>
<feature type="region of interest" description="Disordered" evidence="5">
    <location>
        <begin position="301"/>
        <end position="320"/>
    </location>
</feature>
<dbReference type="Proteomes" id="UP000253975">
    <property type="component" value="Unassembled WGS sequence"/>
</dbReference>
<comment type="caution">
    <text evidence="7">The sequence shown here is derived from an EMBL/GenBank/DDBJ whole genome shotgun (WGS) entry which is preliminary data.</text>
</comment>
<dbReference type="EMBL" id="PPTO01000003">
    <property type="protein sequence ID" value="RDB60258.1"/>
    <property type="molecule type" value="Genomic_DNA"/>
</dbReference>
<dbReference type="InterPro" id="IPR000847">
    <property type="entry name" value="LysR_HTH_N"/>
</dbReference>
<dbReference type="InterPro" id="IPR005119">
    <property type="entry name" value="LysR_subst-bd"/>
</dbReference>
<evidence type="ECO:0000313" key="7">
    <source>
        <dbReference type="EMBL" id="RDB60258.1"/>
    </source>
</evidence>
<dbReference type="InterPro" id="IPR036390">
    <property type="entry name" value="WH_DNA-bd_sf"/>
</dbReference>
<evidence type="ECO:0000313" key="8">
    <source>
        <dbReference type="Proteomes" id="UP000253975"/>
    </source>
</evidence>
<sequence length="320" mass="35965">MNLSQLYYFRKLSELQHYTKAAKELYITQPALSDAIRSLEKELGVPLFQREGRNVKLTRYGKEFSAYVHDALRELDKGIAIMREYTGKLAGELAVGALYTITGDYLPALIRAYHDNFGEAVKFRISQGFSLDLIEGLKDDKYDVIFAAKKEGESSLCFEPVVAHQLVVAVSKQSPLAFRRVLQLEDLKGMQVYTYRTGTPIVDEVDKLVTRYGLQVHQDYDDEITMGGMISTAPPNYCALLTNTIGLKPFNNLAAIAIDENEVPREFHSVYMVYKKEEFKNRALESFIDFTGGFVCPKGVLPDTDNQDSGPASPPSDIIM</sequence>
<dbReference type="FunFam" id="1.10.10.10:FF:000001">
    <property type="entry name" value="LysR family transcriptional regulator"/>
    <property type="match status" value="1"/>
</dbReference>
<dbReference type="PANTHER" id="PTHR30419">
    <property type="entry name" value="HTH-TYPE TRANSCRIPTIONAL REGULATOR YBHD"/>
    <property type="match status" value="1"/>
</dbReference>
<proteinExistence type="inferred from homology"/>
<name>A0A369LQ79_9ACTN</name>